<name>A0A941D4B3_9MICO</name>
<protein>
    <submittedName>
        <fullName evidence="7">TetR/AcrR family transcriptional regulator</fullName>
    </submittedName>
</protein>
<keyword evidence="3" id="KW-0804">Transcription</keyword>
<evidence type="ECO:0000259" key="6">
    <source>
        <dbReference type="PROSITE" id="PS50977"/>
    </source>
</evidence>
<keyword evidence="2 4" id="KW-0238">DNA-binding</keyword>
<dbReference type="InterPro" id="IPR023772">
    <property type="entry name" value="DNA-bd_HTH_TetR-type_CS"/>
</dbReference>
<dbReference type="PROSITE" id="PS01081">
    <property type="entry name" value="HTH_TETR_1"/>
    <property type="match status" value="1"/>
</dbReference>
<dbReference type="GO" id="GO:0003700">
    <property type="term" value="F:DNA-binding transcription factor activity"/>
    <property type="evidence" value="ECO:0007669"/>
    <property type="project" value="TreeGrafter"/>
</dbReference>
<dbReference type="PANTHER" id="PTHR30055:SF234">
    <property type="entry name" value="HTH-TYPE TRANSCRIPTIONAL REGULATOR BETI"/>
    <property type="match status" value="1"/>
</dbReference>
<dbReference type="Pfam" id="PF13305">
    <property type="entry name" value="TetR_C_33"/>
    <property type="match status" value="1"/>
</dbReference>
<keyword evidence="1" id="KW-0805">Transcription regulation</keyword>
<evidence type="ECO:0000256" key="5">
    <source>
        <dbReference type="SAM" id="MobiDB-lite"/>
    </source>
</evidence>
<feature type="compositionally biased region" description="Basic and acidic residues" evidence="5">
    <location>
        <begin position="196"/>
        <end position="218"/>
    </location>
</feature>
<evidence type="ECO:0000256" key="1">
    <source>
        <dbReference type="ARBA" id="ARBA00023015"/>
    </source>
</evidence>
<gene>
    <name evidence="7" type="ORF">KC207_00920</name>
</gene>
<feature type="region of interest" description="Disordered" evidence="5">
    <location>
        <begin position="189"/>
        <end position="218"/>
    </location>
</feature>
<evidence type="ECO:0000256" key="4">
    <source>
        <dbReference type="PROSITE-ProRule" id="PRU00335"/>
    </source>
</evidence>
<dbReference type="InterPro" id="IPR050109">
    <property type="entry name" value="HTH-type_TetR-like_transc_reg"/>
</dbReference>
<evidence type="ECO:0000313" key="7">
    <source>
        <dbReference type="EMBL" id="MBR7741854.1"/>
    </source>
</evidence>
<comment type="caution">
    <text evidence="7">The sequence shown here is derived from an EMBL/GenBank/DDBJ whole genome shotgun (WGS) entry which is preliminary data.</text>
</comment>
<dbReference type="GO" id="GO:0000976">
    <property type="term" value="F:transcription cis-regulatory region binding"/>
    <property type="evidence" value="ECO:0007669"/>
    <property type="project" value="TreeGrafter"/>
</dbReference>
<dbReference type="EMBL" id="JAGSNF010000001">
    <property type="protein sequence ID" value="MBR7741854.1"/>
    <property type="molecule type" value="Genomic_DNA"/>
</dbReference>
<dbReference type="SUPFAM" id="SSF48498">
    <property type="entry name" value="Tetracyclin repressor-like, C-terminal domain"/>
    <property type="match status" value="1"/>
</dbReference>
<organism evidence="7 8">
    <name type="scientific">Phycicoccus avicenniae</name>
    <dbReference type="NCBI Taxonomy" id="2828860"/>
    <lineage>
        <taxon>Bacteria</taxon>
        <taxon>Bacillati</taxon>
        <taxon>Actinomycetota</taxon>
        <taxon>Actinomycetes</taxon>
        <taxon>Micrococcales</taxon>
        <taxon>Intrasporangiaceae</taxon>
        <taxon>Phycicoccus</taxon>
    </lineage>
</organism>
<dbReference type="Gene3D" id="1.10.357.10">
    <property type="entry name" value="Tetracycline Repressor, domain 2"/>
    <property type="match status" value="1"/>
</dbReference>
<sequence length="218" mass="23348">MPRAGLTPEILAREAAALADEEGIDAVTVTALARRVGVSTPSLYAHVRGTSDLRVRVALLAFTEIADEVAEALAGRSGRDAVAALVLTMRAYARRHPGRYAAARTPLDAETAIASAGPRQADQLRAVLRGYDITDPVETVHAIRVLSALVHGMVDLELSGSFDHSDPPAEESLGRVVNVLDAVLRDWPPTDGVASHGERPRLHNQERGRHGLEPTRAR</sequence>
<dbReference type="PANTHER" id="PTHR30055">
    <property type="entry name" value="HTH-TYPE TRANSCRIPTIONAL REGULATOR RUTR"/>
    <property type="match status" value="1"/>
</dbReference>
<evidence type="ECO:0000256" key="3">
    <source>
        <dbReference type="ARBA" id="ARBA00023163"/>
    </source>
</evidence>
<dbReference type="InterPro" id="IPR001647">
    <property type="entry name" value="HTH_TetR"/>
</dbReference>
<reference evidence="7" key="1">
    <citation type="submission" date="2021-04" db="EMBL/GenBank/DDBJ databases">
        <title>Phycicoccus avicenniae sp. nov., a novel endophytic actinomycetes isolated from branch of Avicennia mariana.</title>
        <authorList>
            <person name="Tuo L."/>
        </authorList>
    </citation>
    <scope>NUCLEOTIDE SEQUENCE</scope>
    <source>
        <strain evidence="7">BSK3Z-2</strain>
    </source>
</reference>
<dbReference type="SUPFAM" id="SSF46689">
    <property type="entry name" value="Homeodomain-like"/>
    <property type="match status" value="1"/>
</dbReference>
<dbReference type="AlphaFoldDB" id="A0A941D4B3"/>
<evidence type="ECO:0000313" key="8">
    <source>
        <dbReference type="Proteomes" id="UP000677016"/>
    </source>
</evidence>
<dbReference type="Pfam" id="PF00440">
    <property type="entry name" value="TetR_N"/>
    <property type="match status" value="1"/>
</dbReference>
<proteinExistence type="predicted"/>
<dbReference type="InterPro" id="IPR036271">
    <property type="entry name" value="Tet_transcr_reg_TetR-rel_C_sf"/>
</dbReference>
<dbReference type="InterPro" id="IPR025996">
    <property type="entry name" value="MT1864/Rv1816-like_C"/>
</dbReference>
<keyword evidence="8" id="KW-1185">Reference proteome</keyword>
<dbReference type="Gene3D" id="1.10.10.60">
    <property type="entry name" value="Homeodomain-like"/>
    <property type="match status" value="1"/>
</dbReference>
<dbReference type="PROSITE" id="PS50977">
    <property type="entry name" value="HTH_TETR_2"/>
    <property type="match status" value="1"/>
</dbReference>
<accession>A0A941D4B3</accession>
<feature type="DNA-binding region" description="H-T-H motif" evidence="4">
    <location>
        <begin position="28"/>
        <end position="47"/>
    </location>
</feature>
<dbReference type="InterPro" id="IPR009057">
    <property type="entry name" value="Homeodomain-like_sf"/>
</dbReference>
<evidence type="ECO:0000256" key="2">
    <source>
        <dbReference type="ARBA" id="ARBA00023125"/>
    </source>
</evidence>
<dbReference type="Proteomes" id="UP000677016">
    <property type="component" value="Unassembled WGS sequence"/>
</dbReference>
<feature type="domain" description="HTH tetR-type" evidence="6">
    <location>
        <begin position="5"/>
        <end position="65"/>
    </location>
</feature>